<accession>A0A6G8IL98</accession>
<evidence type="ECO:0000313" key="2">
    <source>
        <dbReference type="Proteomes" id="UP000503162"/>
    </source>
</evidence>
<protein>
    <recommendedName>
        <fullName evidence="3">Type III secretion system chaperone</fullName>
    </recommendedName>
</protein>
<dbReference type="KEGG" id="hcz:G9Q37_18135"/>
<dbReference type="RefSeq" id="WP_166229436.1">
    <property type="nucleotide sequence ID" value="NZ_CP049989.1"/>
</dbReference>
<dbReference type="AlphaFoldDB" id="A0A6G8IL98"/>
<sequence length="161" mass="17297">MPATFAELQALLRDLAHTHPVRPSATTEDATEVEVHRHPVCVEWNAPEQRLELTVPLPDPLHAGCSEAARCHLYRTLLAWQWAEPTGANHLSFGITPHGTDDAVVGLASIEAQPLHDAQALYAAIEQAHDALFAVWVRLGAQVIEDTACAAAVPTGPVLAV</sequence>
<name>A0A6G8IL98_9BURK</name>
<proteinExistence type="predicted"/>
<dbReference type="Proteomes" id="UP000503162">
    <property type="component" value="Chromosome"/>
</dbReference>
<keyword evidence="2" id="KW-1185">Reference proteome</keyword>
<evidence type="ECO:0000313" key="1">
    <source>
        <dbReference type="EMBL" id="QIM53941.1"/>
    </source>
</evidence>
<evidence type="ECO:0008006" key="3">
    <source>
        <dbReference type="Google" id="ProtNLM"/>
    </source>
</evidence>
<organism evidence="1 2">
    <name type="scientific">Hydrogenophaga crocea</name>
    <dbReference type="NCBI Taxonomy" id="2716225"/>
    <lineage>
        <taxon>Bacteria</taxon>
        <taxon>Pseudomonadati</taxon>
        <taxon>Pseudomonadota</taxon>
        <taxon>Betaproteobacteria</taxon>
        <taxon>Burkholderiales</taxon>
        <taxon>Comamonadaceae</taxon>
        <taxon>Hydrogenophaga</taxon>
    </lineage>
</organism>
<reference evidence="1 2" key="1">
    <citation type="submission" date="2020-03" db="EMBL/GenBank/DDBJ databases">
        <title>Hydrogenophaga sp. nov. isolated from cyanobacterial mat.</title>
        <authorList>
            <person name="Thorat V."/>
            <person name="Kirdat K."/>
            <person name="Tiwarekar B."/>
            <person name="Costa E.D."/>
            <person name="Yadav A."/>
        </authorList>
    </citation>
    <scope>NUCLEOTIDE SEQUENCE [LARGE SCALE GENOMIC DNA]</scope>
    <source>
        <strain evidence="1 2">BA0156</strain>
    </source>
</reference>
<dbReference type="EMBL" id="CP049989">
    <property type="protein sequence ID" value="QIM53941.1"/>
    <property type="molecule type" value="Genomic_DNA"/>
</dbReference>
<gene>
    <name evidence="1" type="ORF">G9Q37_18135</name>
</gene>